<evidence type="ECO:0000313" key="2">
    <source>
        <dbReference type="Proteomes" id="UP001189429"/>
    </source>
</evidence>
<dbReference type="Proteomes" id="UP001189429">
    <property type="component" value="Unassembled WGS sequence"/>
</dbReference>
<dbReference type="SUPFAM" id="SSF52047">
    <property type="entry name" value="RNI-like"/>
    <property type="match status" value="1"/>
</dbReference>
<reference evidence="1" key="1">
    <citation type="submission" date="2023-10" db="EMBL/GenBank/DDBJ databases">
        <authorList>
            <person name="Chen Y."/>
            <person name="Shah S."/>
            <person name="Dougan E. K."/>
            <person name="Thang M."/>
            <person name="Chan C."/>
        </authorList>
    </citation>
    <scope>NUCLEOTIDE SEQUENCE [LARGE SCALE GENOMIC DNA]</scope>
</reference>
<gene>
    <name evidence="1" type="ORF">PCOR1329_LOCUS58499</name>
</gene>
<dbReference type="InterPro" id="IPR032675">
    <property type="entry name" value="LRR_dom_sf"/>
</dbReference>
<protein>
    <recommendedName>
        <fullName evidence="3">Ran GTPase-activating protein (RanGAP) involved in mRNA processing and transport</fullName>
    </recommendedName>
</protein>
<sequence length="159" mass="16720">MASAAPWPVDSIEQRRDGTLAVKWAEADLTDTVLAQFVDSRLGVLLDMLSGSRDAADDAAVECTVDLSGNRLQGPAPLAGLLRRLSEAKVHTTVLRLHKNEFTDVAAAVLAEHIQRAAADGLPVMQLHLSGNAFTASGVETLIRAAHTCGGYPRSGPPG</sequence>
<proteinExistence type="predicted"/>
<name>A0ABN9VN02_9DINO</name>
<evidence type="ECO:0008006" key="3">
    <source>
        <dbReference type="Google" id="ProtNLM"/>
    </source>
</evidence>
<accession>A0ABN9VN02</accession>
<dbReference type="EMBL" id="CAUYUJ010017257">
    <property type="protein sequence ID" value="CAK0873240.1"/>
    <property type="molecule type" value="Genomic_DNA"/>
</dbReference>
<organism evidence="1 2">
    <name type="scientific">Prorocentrum cordatum</name>
    <dbReference type="NCBI Taxonomy" id="2364126"/>
    <lineage>
        <taxon>Eukaryota</taxon>
        <taxon>Sar</taxon>
        <taxon>Alveolata</taxon>
        <taxon>Dinophyceae</taxon>
        <taxon>Prorocentrales</taxon>
        <taxon>Prorocentraceae</taxon>
        <taxon>Prorocentrum</taxon>
    </lineage>
</organism>
<evidence type="ECO:0000313" key="1">
    <source>
        <dbReference type="EMBL" id="CAK0873240.1"/>
    </source>
</evidence>
<dbReference type="Gene3D" id="3.80.10.10">
    <property type="entry name" value="Ribonuclease Inhibitor"/>
    <property type="match status" value="1"/>
</dbReference>
<comment type="caution">
    <text evidence="1">The sequence shown here is derived from an EMBL/GenBank/DDBJ whole genome shotgun (WGS) entry which is preliminary data.</text>
</comment>
<keyword evidence="2" id="KW-1185">Reference proteome</keyword>